<dbReference type="GO" id="GO:0003700">
    <property type="term" value="F:DNA-binding transcription factor activity"/>
    <property type="evidence" value="ECO:0007669"/>
    <property type="project" value="InterPro"/>
</dbReference>
<feature type="domain" description="HTH gntR-type" evidence="4">
    <location>
        <begin position="15"/>
        <end position="82"/>
    </location>
</feature>
<evidence type="ECO:0000313" key="6">
    <source>
        <dbReference type="Proteomes" id="UP000441523"/>
    </source>
</evidence>
<dbReference type="AlphaFoldDB" id="A0A6N6MQ10"/>
<evidence type="ECO:0000313" key="5">
    <source>
        <dbReference type="EMBL" id="KAB1072654.1"/>
    </source>
</evidence>
<dbReference type="Proteomes" id="UP000441523">
    <property type="component" value="Unassembled WGS sequence"/>
</dbReference>
<organism evidence="5 6">
    <name type="scientific">Methylobacterium planeticum</name>
    <dbReference type="NCBI Taxonomy" id="2615211"/>
    <lineage>
        <taxon>Bacteria</taxon>
        <taxon>Pseudomonadati</taxon>
        <taxon>Pseudomonadota</taxon>
        <taxon>Alphaproteobacteria</taxon>
        <taxon>Hyphomicrobiales</taxon>
        <taxon>Methylobacteriaceae</taxon>
        <taxon>Methylobacterium</taxon>
    </lineage>
</organism>
<dbReference type="SMART" id="SM00345">
    <property type="entry name" value="HTH_GNTR"/>
    <property type="match status" value="1"/>
</dbReference>
<dbReference type="InterPro" id="IPR000524">
    <property type="entry name" value="Tscrpt_reg_HTH_GntR"/>
</dbReference>
<keyword evidence="2" id="KW-0238">DNA-binding</keyword>
<dbReference type="SUPFAM" id="SSF48008">
    <property type="entry name" value="GntR ligand-binding domain-like"/>
    <property type="match status" value="1"/>
</dbReference>
<dbReference type="Pfam" id="PF00392">
    <property type="entry name" value="GntR"/>
    <property type="match status" value="1"/>
</dbReference>
<name>A0A6N6MQ10_9HYPH</name>
<proteinExistence type="predicted"/>
<dbReference type="EMBL" id="VZZJ01000012">
    <property type="protein sequence ID" value="KAB1072654.1"/>
    <property type="molecule type" value="Genomic_DNA"/>
</dbReference>
<evidence type="ECO:0000256" key="2">
    <source>
        <dbReference type="ARBA" id="ARBA00023125"/>
    </source>
</evidence>
<dbReference type="Gene3D" id="1.20.120.530">
    <property type="entry name" value="GntR ligand-binding domain-like"/>
    <property type="match status" value="1"/>
</dbReference>
<keyword evidence="1" id="KW-0805">Transcription regulation</keyword>
<dbReference type="GO" id="GO:0003677">
    <property type="term" value="F:DNA binding"/>
    <property type="evidence" value="ECO:0007669"/>
    <property type="project" value="UniProtKB-KW"/>
</dbReference>
<protein>
    <submittedName>
        <fullName evidence="5">GntR family transcriptional regulator</fullName>
    </submittedName>
</protein>
<dbReference type="Pfam" id="PF07729">
    <property type="entry name" value="FCD"/>
    <property type="match status" value="1"/>
</dbReference>
<dbReference type="InterPro" id="IPR008920">
    <property type="entry name" value="TF_FadR/GntR_C"/>
</dbReference>
<dbReference type="PANTHER" id="PTHR43537:SF45">
    <property type="entry name" value="GNTR FAMILY REGULATORY PROTEIN"/>
    <property type="match status" value="1"/>
</dbReference>
<dbReference type="InterPro" id="IPR011711">
    <property type="entry name" value="GntR_C"/>
</dbReference>
<sequence length="231" mass="25438">MADRGIGLQSLEQSTSLVDQAYTVILDALCDGTFKPGERLTQDDIANRLSVSRQPVTHALAVLKAQGFLVQSGRRGLMVTSVEPDFFQAIYQFRSAVEPLAVSLATLRLTKNAILRGRSLVEHGRNLVVAGDARATLQADMDFHAFIYELSGNPIIGETMRLHWLHLRRAMGHVLRYPGMSISVWQEHSRILERMVSGDAAGASDLMRRHVVDAYERVKVDVATGETIGAA</sequence>
<dbReference type="SUPFAM" id="SSF46785">
    <property type="entry name" value="Winged helix' DNA-binding domain"/>
    <property type="match status" value="1"/>
</dbReference>
<dbReference type="PROSITE" id="PS50949">
    <property type="entry name" value="HTH_GNTR"/>
    <property type="match status" value="1"/>
</dbReference>
<accession>A0A6N6MQ10</accession>
<gene>
    <name evidence="5" type="ORF">F6X51_15325</name>
</gene>
<reference evidence="5 6" key="1">
    <citation type="submission" date="2019-09" db="EMBL/GenBank/DDBJ databases">
        <title>YIM 132548 draft genome.</title>
        <authorList>
            <person name="Jiang L."/>
        </authorList>
    </citation>
    <scope>NUCLEOTIDE SEQUENCE [LARGE SCALE GENOMIC DNA]</scope>
    <source>
        <strain evidence="5 6">YIM 132548</strain>
    </source>
</reference>
<comment type="caution">
    <text evidence="5">The sequence shown here is derived from an EMBL/GenBank/DDBJ whole genome shotgun (WGS) entry which is preliminary data.</text>
</comment>
<dbReference type="InterPro" id="IPR036388">
    <property type="entry name" value="WH-like_DNA-bd_sf"/>
</dbReference>
<dbReference type="SMART" id="SM00895">
    <property type="entry name" value="FCD"/>
    <property type="match status" value="1"/>
</dbReference>
<evidence type="ECO:0000259" key="4">
    <source>
        <dbReference type="PROSITE" id="PS50949"/>
    </source>
</evidence>
<dbReference type="Gene3D" id="1.10.10.10">
    <property type="entry name" value="Winged helix-like DNA-binding domain superfamily/Winged helix DNA-binding domain"/>
    <property type="match status" value="1"/>
</dbReference>
<evidence type="ECO:0000256" key="3">
    <source>
        <dbReference type="ARBA" id="ARBA00023163"/>
    </source>
</evidence>
<dbReference type="InterPro" id="IPR036390">
    <property type="entry name" value="WH_DNA-bd_sf"/>
</dbReference>
<evidence type="ECO:0000256" key="1">
    <source>
        <dbReference type="ARBA" id="ARBA00023015"/>
    </source>
</evidence>
<keyword evidence="3" id="KW-0804">Transcription</keyword>
<dbReference type="PANTHER" id="PTHR43537">
    <property type="entry name" value="TRANSCRIPTIONAL REGULATOR, GNTR FAMILY"/>
    <property type="match status" value="1"/>
</dbReference>
<keyword evidence="6" id="KW-1185">Reference proteome</keyword>